<dbReference type="SUPFAM" id="SSF48403">
    <property type="entry name" value="Ankyrin repeat"/>
    <property type="match status" value="1"/>
</dbReference>
<dbReference type="OrthoDB" id="5652173at2"/>
<dbReference type="RefSeq" id="WP_058505555.1">
    <property type="nucleotide sequence ID" value="NZ_CAAAIF010000004.1"/>
</dbReference>
<evidence type="ECO:0000256" key="2">
    <source>
        <dbReference type="ARBA" id="ARBA00023043"/>
    </source>
</evidence>
<dbReference type="Gene3D" id="1.25.40.20">
    <property type="entry name" value="Ankyrin repeat-containing domain"/>
    <property type="match status" value="1"/>
</dbReference>
<dbReference type="Pfam" id="PF12796">
    <property type="entry name" value="Ank_2"/>
    <property type="match status" value="1"/>
</dbReference>
<feature type="repeat" description="ANK" evidence="3">
    <location>
        <begin position="76"/>
        <end position="108"/>
    </location>
</feature>
<dbReference type="Proteomes" id="UP000054725">
    <property type="component" value="Unassembled WGS sequence"/>
</dbReference>
<dbReference type="SMART" id="SM00248">
    <property type="entry name" value="ANK"/>
    <property type="match status" value="3"/>
</dbReference>
<sequence length="345" mass="39560">MTNILFNAIDNNDLDTIRKIKDEKLVNVNAVSEGGFTALGLAFSLQNDEAVKLLLDFEGIDVNQPTYFIDKDRGLNRARPLFISVMNDKPELLEALLEKNADPNLANHNKLTPLMYAFFMNRTECASRLLKKSNFGLKDKYGLTFIDYDIARQAAEKEGDQSLYEYEKTHQVPHPALIERCKKVLSQALQSHSQPNRAQARPISTETEKTKPHQHPGVTSHIAKKKPTNQTKGLTAKVKEQMKSLEEQLKSKDELIESLREEIERLKSLLAQEQTPSTSQNYRYKSNTNEYVVTTHETVEEAKREEQDYKQNQQSEHGFFDKTRIRFLLNNDDNNTPKSGVQQTF</sequence>
<organism evidence="6 7">
    <name type="scientific">Legionella nautarum</name>
    <dbReference type="NCBI Taxonomy" id="45070"/>
    <lineage>
        <taxon>Bacteria</taxon>
        <taxon>Pseudomonadati</taxon>
        <taxon>Pseudomonadota</taxon>
        <taxon>Gammaproteobacteria</taxon>
        <taxon>Legionellales</taxon>
        <taxon>Legionellaceae</taxon>
        <taxon>Legionella</taxon>
    </lineage>
</organism>
<dbReference type="AlphaFoldDB" id="A0A0W0WKR8"/>
<evidence type="ECO:0000256" key="3">
    <source>
        <dbReference type="PROSITE-ProRule" id="PRU00023"/>
    </source>
</evidence>
<feature type="coiled-coil region" evidence="4">
    <location>
        <begin position="235"/>
        <end position="272"/>
    </location>
</feature>
<keyword evidence="2 3" id="KW-0040">ANK repeat</keyword>
<evidence type="ECO:0000313" key="7">
    <source>
        <dbReference type="Proteomes" id="UP000054725"/>
    </source>
</evidence>
<keyword evidence="7" id="KW-1185">Reference proteome</keyword>
<dbReference type="PROSITE" id="PS50088">
    <property type="entry name" value="ANK_REPEAT"/>
    <property type="match status" value="1"/>
</dbReference>
<keyword evidence="4" id="KW-0175">Coiled coil</keyword>
<dbReference type="PATRIC" id="fig|45070.6.peg.2711"/>
<accession>A0A0W0WKR8</accession>
<evidence type="ECO:0000313" key="6">
    <source>
        <dbReference type="EMBL" id="KTD32921.1"/>
    </source>
</evidence>
<gene>
    <name evidence="6" type="ORF">Lnau_2569</name>
</gene>
<reference evidence="6 7" key="1">
    <citation type="submission" date="2015-11" db="EMBL/GenBank/DDBJ databases">
        <title>Genomic analysis of 38 Legionella species identifies large and diverse effector repertoires.</title>
        <authorList>
            <person name="Burstein D."/>
            <person name="Amaro F."/>
            <person name="Zusman T."/>
            <person name="Lifshitz Z."/>
            <person name="Cohen O."/>
            <person name="Gilbert J.A."/>
            <person name="Pupko T."/>
            <person name="Shuman H.A."/>
            <person name="Segal G."/>
        </authorList>
    </citation>
    <scope>NUCLEOTIDE SEQUENCE [LARGE SCALE GENOMIC DNA]</scope>
    <source>
        <strain evidence="6 7">ATCC 49506</strain>
    </source>
</reference>
<protein>
    <submittedName>
        <fullName evidence="6">Ankyrin repeats (3 copies)</fullName>
    </submittedName>
</protein>
<dbReference type="PANTHER" id="PTHR24198:SF165">
    <property type="entry name" value="ANKYRIN REPEAT-CONTAINING PROTEIN-RELATED"/>
    <property type="match status" value="1"/>
</dbReference>
<proteinExistence type="predicted"/>
<evidence type="ECO:0000256" key="5">
    <source>
        <dbReference type="SAM" id="MobiDB-lite"/>
    </source>
</evidence>
<comment type="caution">
    <text evidence="6">The sequence shown here is derived from an EMBL/GenBank/DDBJ whole genome shotgun (WGS) entry which is preliminary data.</text>
</comment>
<name>A0A0W0WKR8_9GAMM</name>
<dbReference type="PANTHER" id="PTHR24198">
    <property type="entry name" value="ANKYRIN REPEAT AND PROTEIN KINASE DOMAIN-CONTAINING PROTEIN"/>
    <property type="match status" value="1"/>
</dbReference>
<dbReference type="InterPro" id="IPR036770">
    <property type="entry name" value="Ankyrin_rpt-contain_sf"/>
</dbReference>
<keyword evidence="1" id="KW-0677">Repeat</keyword>
<dbReference type="STRING" id="45070.Lnau_2569"/>
<dbReference type="InterPro" id="IPR002110">
    <property type="entry name" value="Ankyrin_rpt"/>
</dbReference>
<feature type="compositionally biased region" description="Polar residues" evidence="5">
    <location>
        <begin position="188"/>
        <end position="205"/>
    </location>
</feature>
<evidence type="ECO:0000256" key="1">
    <source>
        <dbReference type="ARBA" id="ARBA00022737"/>
    </source>
</evidence>
<evidence type="ECO:0000256" key="4">
    <source>
        <dbReference type="SAM" id="Coils"/>
    </source>
</evidence>
<dbReference type="EMBL" id="LNYO01000024">
    <property type="protein sequence ID" value="KTD32921.1"/>
    <property type="molecule type" value="Genomic_DNA"/>
</dbReference>
<feature type="region of interest" description="Disordered" evidence="5">
    <location>
        <begin position="188"/>
        <end position="221"/>
    </location>
</feature>